<sequence>MEPEDRHGPLLDMYVFDYLKRRGFTHSALNFIRECKGLKLVEIADADPKMETGAAPAAHGDAPTSAGGDATEAATRALHKQLPSVILPTTSKHGFLSEWWAVFWDVHANVSGHRTAATVPEGVRVYVHNSSPNHQPRTAAVAHTVNANGKRVAPP</sequence>
<dbReference type="EMBL" id="JANBUJ010000055">
    <property type="protein sequence ID" value="KAJ2774887.1"/>
    <property type="molecule type" value="Genomic_DNA"/>
</dbReference>
<reference evidence="1" key="1">
    <citation type="submission" date="2022-07" db="EMBL/GenBank/DDBJ databases">
        <title>Phylogenomic reconstructions and comparative analyses of Kickxellomycotina fungi.</title>
        <authorList>
            <person name="Reynolds N.K."/>
            <person name="Stajich J.E."/>
            <person name="Barry K."/>
            <person name="Grigoriev I.V."/>
            <person name="Crous P."/>
            <person name="Smith M.E."/>
        </authorList>
    </citation>
    <scope>NUCLEOTIDE SEQUENCE</scope>
    <source>
        <strain evidence="1">CBS 109366</strain>
    </source>
</reference>
<proteinExistence type="predicted"/>
<gene>
    <name evidence="1" type="ORF">IWQ57_000621</name>
</gene>
<dbReference type="Proteomes" id="UP001140234">
    <property type="component" value="Unassembled WGS sequence"/>
</dbReference>
<protein>
    <submittedName>
        <fullName evidence="1">Uncharacterized protein</fullName>
    </submittedName>
</protein>
<organism evidence="1 2">
    <name type="scientific">Coemansia nantahalensis</name>
    <dbReference type="NCBI Taxonomy" id="2789366"/>
    <lineage>
        <taxon>Eukaryota</taxon>
        <taxon>Fungi</taxon>
        <taxon>Fungi incertae sedis</taxon>
        <taxon>Zoopagomycota</taxon>
        <taxon>Kickxellomycotina</taxon>
        <taxon>Kickxellomycetes</taxon>
        <taxon>Kickxellales</taxon>
        <taxon>Kickxellaceae</taxon>
        <taxon>Coemansia</taxon>
    </lineage>
</organism>
<comment type="caution">
    <text evidence="1">The sequence shown here is derived from an EMBL/GenBank/DDBJ whole genome shotgun (WGS) entry which is preliminary data.</text>
</comment>
<evidence type="ECO:0000313" key="2">
    <source>
        <dbReference type="Proteomes" id="UP001140234"/>
    </source>
</evidence>
<name>A0ACC1K7G8_9FUNG</name>
<keyword evidence="2" id="KW-1185">Reference proteome</keyword>
<evidence type="ECO:0000313" key="1">
    <source>
        <dbReference type="EMBL" id="KAJ2774887.1"/>
    </source>
</evidence>
<accession>A0ACC1K7G8</accession>